<dbReference type="Gene3D" id="3.40.30.10">
    <property type="entry name" value="Glutaredoxin"/>
    <property type="match status" value="1"/>
</dbReference>
<sequence>MKVEIWSDFLCPFCYIGKRRFEAALEQFAHRDKVEVVFRSFELDPNADRDLKEDVHSMLSAKYGMSREQAKAANDDLTKQAAAVGLTYHFDTMILTNSFDAHRLTHWAATHSKRSEMTERLLKAYFTDSKHIGDHETLAALAAEVGLDQAEAAAVLASSQFTNEVRSDEEEGSRLGIRGVPFFVINRKYGISGAQPSQVFMETMQKAWDEDNTLTMVDNSAGSEGADAPNCEGGACDVPSN</sequence>
<feature type="region of interest" description="Disordered" evidence="1">
    <location>
        <begin position="222"/>
        <end position="241"/>
    </location>
</feature>
<protein>
    <submittedName>
        <fullName evidence="3">DsbA family dithiol-disulfide isomerase</fullName>
    </submittedName>
</protein>
<accession>A0ABS4ISV4</accession>
<dbReference type="InterPro" id="IPR001853">
    <property type="entry name" value="DSBA-like_thioredoxin_dom"/>
</dbReference>
<dbReference type="Proteomes" id="UP001519287">
    <property type="component" value="Unassembled WGS sequence"/>
</dbReference>
<evidence type="ECO:0000256" key="1">
    <source>
        <dbReference type="SAM" id="MobiDB-lite"/>
    </source>
</evidence>
<evidence type="ECO:0000259" key="2">
    <source>
        <dbReference type="Pfam" id="PF01323"/>
    </source>
</evidence>
<feature type="domain" description="DSBA-like thioredoxin" evidence="2">
    <location>
        <begin position="3"/>
        <end position="203"/>
    </location>
</feature>
<name>A0ABS4ISV4_9BACL</name>
<organism evidence="3 4">
    <name type="scientific">Paenibacillus eucommiae</name>
    <dbReference type="NCBI Taxonomy" id="1355755"/>
    <lineage>
        <taxon>Bacteria</taxon>
        <taxon>Bacillati</taxon>
        <taxon>Bacillota</taxon>
        <taxon>Bacilli</taxon>
        <taxon>Bacillales</taxon>
        <taxon>Paenibacillaceae</taxon>
        <taxon>Paenibacillus</taxon>
    </lineage>
</organism>
<dbReference type="InterPro" id="IPR036249">
    <property type="entry name" value="Thioredoxin-like_sf"/>
</dbReference>
<dbReference type="GO" id="GO:0016853">
    <property type="term" value="F:isomerase activity"/>
    <property type="evidence" value="ECO:0007669"/>
    <property type="project" value="UniProtKB-KW"/>
</dbReference>
<dbReference type="CDD" id="cd03024">
    <property type="entry name" value="DsbA_FrnE"/>
    <property type="match status" value="1"/>
</dbReference>
<comment type="caution">
    <text evidence="3">The sequence shown here is derived from an EMBL/GenBank/DDBJ whole genome shotgun (WGS) entry which is preliminary data.</text>
</comment>
<evidence type="ECO:0000313" key="3">
    <source>
        <dbReference type="EMBL" id="MBP1990657.1"/>
    </source>
</evidence>
<gene>
    <name evidence="3" type="ORF">J2Z66_002263</name>
</gene>
<keyword evidence="4" id="KW-1185">Reference proteome</keyword>
<dbReference type="RefSeq" id="WP_209971404.1">
    <property type="nucleotide sequence ID" value="NZ_JAGGLB010000005.1"/>
</dbReference>
<dbReference type="PANTHER" id="PTHR13887:SF41">
    <property type="entry name" value="THIOREDOXIN SUPERFAMILY PROTEIN"/>
    <property type="match status" value="1"/>
</dbReference>
<dbReference type="PANTHER" id="PTHR13887">
    <property type="entry name" value="GLUTATHIONE S-TRANSFERASE KAPPA"/>
    <property type="match status" value="1"/>
</dbReference>
<reference evidence="3 4" key="1">
    <citation type="submission" date="2021-03" db="EMBL/GenBank/DDBJ databases">
        <title>Genomic Encyclopedia of Type Strains, Phase IV (KMG-IV): sequencing the most valuable type-strain genomes for metagenomic binning, comparative biology and taxonomic classification.</title>
        <authorList>
            <person name="Goeker M."/>
        </authorList>
    </citation>
    <scope>NUCLEOTIDE SEQUENCE [LARGE SCALE GENOMIC DNA]</scope>
    <source>
        <strain evidence="3 4">DSM 26048</strain>
    </source>
</reference>
<keyword evidence="3" id="KW-0413">Isomerase</keyword>
<evidence type="ECO:0000313" key="4">
    <source>
        <dbReference type="Proteomes" id="UP001519287"/>
    </source>
</evidence>
<dbReference type="Pfam" id="PF01323">
    <property type="entry name" value="DSBA"/>
    <property type="match status" value="1"/>
</dbReference>
<proteinExistence type="predicted"/>
<dbReference type="EMBL" id="JAGGLB010000005">
    <property type="protein sequence ID" value="MBP1990657.1"/>
    <property type="molecule type" value="Genomic_DNA"/>
</dbReference>
<dbReference type="SUPFAM" id="SSF52833">
    <property type="entry name" value="Thioredoxin-like"/>
    <property type="match status" value="1"/>
</dbReference>